<dbReference type="AlphaFoldDB" id="A0A0F5VA83"/>
<evidence type="ECO:0000313" key="2">
    <source>
        <dbReference type="Proteomes" id="UP000033633"/>
    </source>
</evidence>
<evidence type="ECO:0000313" key="1">
    <source>
        <dbReference type="EMBL" id="KKC99060.1"/>
    </source>
</evidence>
<accession>A0A0F5VA83</accession>
<gene>
    <name evidence="1" type="ORF">KY46_14535</name>
</gene>
<dbReference type="RefSeq" id="WP_046221367.1">
    <property type="nucleotide sequence ID" value="NZ_JWYV01000013.1"/>
</dbReference>
<dbReference type="PATRIC" id="fig|265726.11.peg.1151"/>
<dbReference type="OrthoDB" id="5826364at2"/>
<organism evidence="1 2">
    <name type="scientific">Photobacterium halotolerans</name>
    <dbReference type="NCBI Taxonomy" id="265726"/>
    <lineage>
        <taxon>Bacteria</taxon>
        <taxon>Pseudomonadati</taxon>
        <taxon>Pseudomonadota</taxon>
        <taxon>Gammaproteobacteria</taxon>
        <taxon>Vibrionales</taxon>
        <taxon>Vibrionaceae</taxon>
        <taxon>Photobacterium</taxon>
    </lineage>
</organism>
<comment type="caution">
    <text evidence="1">The sequence shown here is derived from an EMBL/GenBank/DDBJ whole genome shotgun (WGS) entry which is preliminary data.</text>
</comment>
<dbReference type="Proteomes" id="UP000033633">
    <property type="component" value="Unassembled WGS sequence"/>
</dbReference>
<sequence>MDMSDFDGIKRDISLKVEHIFEVYENEHYCMPTMEEFRTLFNEHIDQYVGPEDSLKGAGLTMSSDTKQRREQKVWRVVNELEAEQRYLRSD</sequence>
<dbReference type="EMBL" id="JWYV01000013">
    <property type="protein sequence ID" value="KKC99060.1"/>
    <property type="molecule type" value="Genomic_DNA"/>
</dbReference>
<name>A0A0F5VA83_9GAMM</name>
<protein>
    <submittedName>
        <fullName evidence="1">Uncharacterized protein</fullName>
    </submittedName>
</protein>
<reference evidence="1 2" key="1">
    <citation type="submission" date="2014-12" db="EMBL/GenBank/DDBJ databases">
        <title>Mercury Reductase activity and rhizosphere competence traits in the genome of root associated Photobacterium halotolerans MELD1.</title>
        <authorList>
            <person name="Mathew D.C."/>
            <person name="Huang C.-C."/>
        </authorList>
    </citation>
    <scope>NUCLEOTIDE SEQUENCE [LARGE SCALE GENOMIC DNA]</scope>
    <source>
        <strain evidence="1 2">MELD1</strain>
    </source>
</reference>
<keyword evidence="2" id="KW-1185">Reference proteome</keyword>
<proteinExistence type="predicted"/>